<reference evidence="4 5" key="1">
    <citation type="journal article" date="2018" name="MBio">
        <title>Insights into the evolution of host association through the isolation and characterization of a novel human periodontal pathobiont, Desulfobulbus oralis.</title>
        <authorList>
            <person name="Cross K.L."/>
            <person name="Chirania P."/>
            <person name="Xiong W."/>
            <person name="Beall C.J."/>
            <person name="Elkins J.G."/>
            <person name="Giannone R.J."/>
            <person name="Griffen A.L."/>
            <person name="Guss A.M."/>
            <person name="Hettich R.L."/>
            <person name="Joshi S.S."/>
            <person name="Mokrzan E.M."/>
            <person name="Martin R.K."/>
            <person name="Zhulin I.B."/>
            <person name="Leys E.J."/>
            <person name="Podar M."/>
        </authorList>
    </citation>
    <scope>NUCLEOTIDE SEQUENCE [LARGE SCALE GENOMIC DNA]</scope>
    <source>
        <strain evidence="4 5">ORNL</strain>
    </source>
</reference>
<feature type="region of interest" description="Disordered" evidence="1">
    <location>
        <begin position="749"/>
        <end position="840"/>
    </location>
</feature>
<name>A0A2L1GR35_9BACT</name>
<accession>A0A2L1GR35</accession>
<dbReference type="GO" id="GO:0005509">
    <property type="term" value="F:calcium ion binding"/>
    <property type="evidence" value="ECO:0007669"/>
    <property type="project" value="InterPro"/>
</dbReference>
<feature type="transmembrane region" description="Helical" evidence="2">
    <location>
        <begin position="622"/>
        <end position="643"/>
    </location>
</feature>
<organism evidence="4 5">
    <name type="scientific">Desulfobulbus oralis</name>
    <dbReference type="NCBI Taxonomy" id="1986146"/>
    <lineage>
        <taxon>Bacteria</taxon>
        <taxon>Pseudomonadati</taxon>
        <taxon>Thermodesulfobacteriota</taxon>
        <taxon>Desulfobulbia</taxon>
        <taxon>Desulfobulbales</taxon>
        <taxon>Desulfobulbaceae</taxon>
        <taxon>Desulfobulbus</taxon>
    </lineage>
</organism>
<evidence type="ECO:0000256" key="1">
    <source>
        <dbReference type="SAM" id="MobiDB-lite"/>
    </source>
</evidence>
<dbReference type="InterPro" id="IPR002048">
    <property type="entry name" value="EF_hand_dom"/>
</dbReference>
<keyword evidence="2" id="KW-0812">Transmembrane</keyword>
<feature type="transmembrane region" description="Helical" evidence="2">
    <location>
        <begin position="592"/>
        <end position="616"/>
    </location>
</feature>
<keyword evidence="2" id="KW-0472">Membrane</keyword>
<sequence length="840" mass="89632">MSDKAHNFTWHCRRMGGTDQATLSTMAELRRLRELDPKLWGALSCPATGVEFDQRTMRLLDSNGDGRIRMPEVLDAVEWLASRLKDTADPGSQSSAMPLAAIDTGSEAGRQLLATARTVLTQLGRPDDEELSQEDVAQAMTDAAGQSCNGDGVFPPVPELDDAVRAFVSAGLAIVGGARDASGAAGLNRPLAEALVQELENWQHWRREVVDAAPHPVPETDAAWALLEEIRPKVDDFFLRCSLAAFAPRAETPLNAEERLHAAINPAERLDIDAEVLAALPLARVAPEAALPLKTGLNPIWRERVQRFARLVAPLLQDAGELSESAWKAVQAAFAPYGAALAARPEVQVCEDGAFAPPVNPAAAIDALGEQGVQRLLAQEVRERFLSRCEQDLGSSAAIAAIADLERLVLYFLHLHRLLMNFVSFHDFYALRPNLLFRAGTLYLDGRSCQLCVPVEAVEAHSKLAAMSQMCLLYCECTRRDVAAAPGRRTIMAAMTAGDDDVLVEGRNGVFVDNTGGDWDATLVKIVRNPISFRQAVWAPYKRVSRFIGAQVEKFAANKDQEGLKSTQSAVTTAAMPKPGGQPFDMGRNVGIFAAVGIALGALGTAAGSIAQALFALRWWQFPLLLLGIFLVISGPSVFMAWLKFRKRTLGPVLEASGWAVNSLLPINIKMGRALTAMAVPPPNIERQAMLDPFRDERGNSGCLWLCLLLTLLLGAGYWLWQSGSLDACLGIKPAAQVEKTVEKKAATAAAPPALESSAKTQASAPAKAAPPKPAPPKTVPAAPPRPAPTNPAPPKAVPAAPARPAPTNPAPPKTAPAAPPRPAPTNPPGAPAPAQTQAG</sequence>
<dbReference type="PROSITE" id="PS50222">
    <property type="entry name" value="EF_HAND_2"/>
    <property type="match status" value="1"/>
</dbReference>
<feature type="domain" description="EF-hand" evidence="3">
    <location>
        <begin position="48"/>
        <end position="83"/>
    </location>
</feature>
<evidence type="ECO:0000313" key="5">
    <source>
        <dbReference type="Proteomes" id="UP000239867"/>
    </source>
</evidence>
<dbReference type="RefSeq" id="WP_104937301.1">
    <property type="nucleotide sequence ID" value="NZ_CP021255.1"/>
</dbReference>
<dbReference type="AlphaFoldDB" id="A0A2L1GR35"/>
<dbReference type="OrthoDB" id="9785737at2"/>
<protein>
    <recommendedName>
        <fullName evidence="3">EF-hand domain-containing protein</fullName>
    </recommendedName>
</protein>
<keyword evidence="2" id="KW-1133">Transmembrane helix</keyword>
<gene>
    <name evidence="4" type="ORF">CAY53_11935</name>
</gene>
<dbReference type="Proteomes" id="UP000239867">
    <property type="component" value="Chromosome"/>
</dbReference>
<evidence type="ECO:0000313" key="4">
    <source>
        <dbReference type="EMBL" id="AVD72098.1"/>
    </source>
</evidence>
<proteinExistence type="predicted"/>
<dbReference type="KEGG" id="deo:CAY53_11935"/>
<feature type="transmembrane region" description="Helical" evidence="2">
    <location>
        <begin position="703"/>
        <end position="721"/>
    </location>
</feature>
<keyword evidence="5" id="KW-1185">Reference proteome</keyword>
<evidence type="ECO:0000259" key="3">
    <source>
        <dbReference type="PROSITE" id="PS50222"/>
    </source>
</evidence>
<evidence type="ECO:0000256" key="2">
    <source>
        <dbReference type="SAM" id="Phobius"/>
    </source>
</evidence>
<dbReference type="EMBL" id="CP021255">
    <property type="protein sequence ID" value="AVD72098.1"/>
    <property type="molecule type" value="Genomic_DNA"/>
</dbReference>
<feature type="compositionally biased region" description="Pro residues" evidence="1">
    <location>
        <begin position="769"/>
        <end position="832"/>
    </location>
</feature>